<protein>
    <submittedName>
        <fullName evidence="2">Replication initiator protein A</fullName>
    </submittedName>
</protein>
<dbReference type="EMBL" id="JACJFM010000062">
    <property type="protein sequence ID" value="MBB1489594.1"/>
    <property type="molecule type" value="Genomic_DNA"/>
</dbReference>
<organism evidence="2 3">
    <name type="scientific">Oceanospirillum sediminis</name>
    <dbReference type="NCBI Taxonomy" id="2760088"/>
    <lineage>
        <taxon>Bacteria</taxon>
        <taxon>Pseudomonadati</taxon>
        <taxon>Pseudomonadota</taxon>
        <taxon>Gammaproteobacteria</taxon>
        <taxon>Oceanospirillales</taxon>
        <taxon>Oceanospirillaceae</taxon>
        <taxon>Oceanospirillum</taxon>
    </lineage>
</organism>
<dbReference type="InterPro" id="IPR010751">
    <property type="entry name" value="TrfA"/>
</dbReference>
<evidence type="ECO:0000256" key="1">
    <source>
        <dbReference type="SAM" id="MobiDB-lite"/>
    </source>
</evidence>
<dbReference type="Proteomes" id="UP000565262">
    <property type="component" value="Unassembled WGS sequence"/>
</dbReference>
<evidence type="ECO:0000313" key="2">
    <source>
        <dbReference type="EMBL" id="MBB1489594.1"/>
    </source>
</evidence>
<proteinExistence type="predicted"/>
<reference evidence="2 3" key="1">
    <citation type="submission" date="2020-08" db="EMBL/GenBank/DDBJ databases">
        <title>Oceanospirillum sp. nov. isolated from marine sediment.</title>
        <authorList>
            <person name="Ji X."/>
        </authorList>
    </citation>
    <scope>NUCLEOTIDE SEQUENCE [LARGE SCALE GENOMIC DNA]</scope>
    <source>
        <strain evidence="2 3">D5</strain>
    </source>
</reference>
<feature type="region of interest" description="Disordered" evidence="1">
    <location>
        <begin position="1"/>
        <end position="22"/>
    </location>
</feature>
<gene>
    <name evidence="2" type="ORF">H4O21_23570</name>
</gene>
<dbReference type="Pfam" id="PF07042">
    <property type="entry name" value="TrfA"/>
    <property type="match status" value="1"/>
</dbReference>
<evidence type="ECO:0000313" key="3">
    <source>
        <dbReference type="Proteomes" id="UP000565262"/>
    </source>
</evidence>
<accession>A0A839IYC2</accession>
<name>A0A839IYC2_9GAMM</name>
<keyword evidence="3" id="KW-1185">Reference proteome</keyword>
<sequence>MNKSAEQADNAPETVTSDQAEQSAEVIRLPVWPESVRGMPNTVLRSALFGAIRRGPRKYQDRVEKACLNGIRLIHSGPTLDQADLDVWQQCLHLAKDNALGSYIEFSAHSFLKGIQRSTGKSQHEWLKGSFMRLAGSVVEISDGTSTYFGPLIHHGKRNEDTGLYGIEINPAMAILFNDTSWTQLEFDQRMALKRQPLAQWLHGFYSTHAQPYPIKVSTLHELCGSETQQMYHFRSELKKALGVLHELSDWEWQIDDKDLVHIKKTPSASQQRHLTKKGESTS</sequence>
<comment type="caution">
    <text evidence="2">The sequence shown here is derived from an EMBL/GenBank/DDBJ whole genome shotgun (WGS) entry which is preliminary data.</text>
</comment>
<dbReference type="AlphaFoldDB" id="A0A839IYC2"/>